<evidence type="ECO:0000259" key="4">
    <source>
        <dbReference type="PROSITE" id="PS51123"/>
    </source>
</evidence>
<proteinExistence type="predicted"/>
<evidence type="ECO:0000313" key="5">
    <source>
        <dbReference type="EMBL" id="NER64836.1"/>
    </source>
</evidence>
<dbReference type="InterPro" id="IPR050811">
    <property type="entry name" value="Phosphate_ABC_transporter"/>
</dbReference>
<feature type="domain" description="OmpA-like" evidence="4">
    <location>
        <begin position="322"/>
        <end position="436"/>
    </location>
</feature>
<evidence type="ECO:0000313" key="6">
    <source>
        <dbReference type="Proteomes" id="UP000482634"/>
    </source>
</evidence>
<sequence>MFRPLCLLLGLLPTLCAAEPISLRLQGSNTVGSVLGPALVRGLLQAKGAQALQTLPGAQPNEVWVQGVTPQGQTLRVSIAAHGSSTGFAALKSGDADLAATSRPIKDSEQQALSALGNLKSAEAEQVIALDGVAVIVHPDNPLPQLSTTQLAQIFAGTLTTWDELGAGSGPIHLYARDDRSGTFDTFKTLVLDAHQLPLASSARRFESGEQLVDEVGADRQAIGFSSLASVHAAKVLAIVDGASQAMLPTPALVASEDYPLSRRLYLYVPPGQRNPLARALVEFAQSAQGQAIVASSGFVAQQVRPVQVQALPGMPAAYRQLVGNAQRLTVNFRFQEGSASLDNKALRDVQRLLGYLREHQKLERKVVLVGFGDAKDDPARAALLSRLRAMAVRRELVRAGVTLRDVTGLGGQMPVAANTAEEGRIRNRRVEVWVY</sequence>
<name>A0A6B3NSD8_9PSED</name>
<dbReference type="PANTHER" id="PTHR30570:SF1">
    <property type="entry name" value="PHOSPHATE-BINDING PROTEIN PSTS"/>
    <property type="match status" value="1"/>
</dbReference>
<evidence type="ECO:0000256" key="3">
    <source>
        <dbReference type="SAM" id="SignalP"/>
    </source>
</evidence>
<reference evidence="5 6" key="1">
    <citation type="submission" date="2020-02" db="EMBL/GenBank/DDBJ databases">
        <title>Broccoli isolated Pseudomonas sp.</title>
        <authorList>
            <person name="Fujikawa T."/>
            <person name="Sawada H."/>
        </authorList>
    </citation>
    <scope>NUCLEOTIDE SEQUENCE [LARGE SCALE GENOMIC DNA]</scope>
    <source>
        <strain evidence="5 6">MAFF212427</strain>
    </source>
</reference>
<dbReference type="CDD" id="cd07185">
    <property type="entry name" value="OmpA_C-like"/>
    <property type="match status" value="1"/>
</dbReference>
<evidence type="ECO:0000256" key="2">
    <source>
        <dbReference type="PROSITE-ProRule" id="PRU00473"/>
    </source>
</evidence>
<dbReference type="InterPro" id="IPR036737">
    <property type="entry name" value="OmpA-like_sf"/>
</dbReference>
<protein>
    <submittedName>
        <fullName evidence="5">OmpA family protein</fullName>
    </submittedName>
</protein>
<keyword evidence="6" id="KW-1185">Reference proteome</keyword>
<dbReference type="InterPro" id="IPR006665">
    <property type="entry name" value="OmpA-like"/>
</dbReference>
<accession>A0A6B3NSD8</accession>
<keyword evidence="2" id="KW-0472">Membrane</keyword>
<dbReference type="RefSeq" id="WP_163946046.1">
    <property type="nucleotide sequence ID" value="NZ_JAAHBU010000186.1"/>
</dbReference>
<feature type="chain" id="PRO_5025334102" evidence="3">
    <location>
        <begin position="18"/>
        <end position="436"/>
    </location>
</feature>
<dbReference type="Pfam" id="PF00691">
    <property type="entry name" value="OmpA"/>
    <property type="match status" value="1"/>
</dbReference>
<dbReference type="PROSITE" id="PS51123">
    <property type="entry name" value="OMPA_2"/>
    <property type="match status" value="1"/>
</dbReference>
<comment type="caution">
    <text evidence="5">The sequence shown here is derived from an EMBL/GenBank/DDBJ whole genome shotgun (WGS) entry which is preliminary data.</text>
</comment>
<gene>
    <name evidence="5" type="ORF">G3436_14355</name>
</gene>
<organism evidence="5 6">
    <name type="scientific">Pseudomonas brassicae</name>
    <dbReference type="NCBI Taxonomy" id="2708063"/>
    <lineage>
        <taxon>Bacteria</taxon>
        <taxon>Pseudomonadati</taxon>
        <taxon>Pseudomonadota</taxon>
        <taxon>Gammaproteobacteria</taxon>
        <taxon>Pseudomonadales</taxon>
        <taxon>Pseudomonadaceae</taxon>
        <taxon>Pseudomonas</taxon>
    </lineage>
</organism>
<dbReference type="Proteomes" id="UP000482634">
    <property type="component" value="Unassembled WGS sequence"/>
</dbReference>
<dbReference type="InterPro" id="IPR024370">
    <property type="entry name" value="PBP_domain"/>
</dbReference>
<dbReference type="Gene3D" id="3.40.190.10">
    <property type="entry name" value="Periplasmic binding protein-like II"/>
    <property type="match status" value="2"/>
</dbReference>
<dbReference type="GO" id="GO:0016020">
    <property type="term" value="C:membrane"/>
    <property type="evidence" value="ECO:0007669"/>
    <property type="project" value="UniProtKB-UniRule"/>
</dbReference>
<feature type="signal peptide" evidence="3">
    <location>
        <begin position="1"/>
        <end position="17"/>
    </location>
</feature>
<keyword evidence="1 3" id="KW-0732">Signal</keyword>
<dbReference type="EMBL" id="JAAHBU010000186">
    <property type="protein sequence ID" value="NER64836.1"/>
    <property type="molecule type" value="Genomic_DNA"/>
</dbReference>
<dbReference type="CDD" id="cd13653">
    <property type="entry name" value="PBP2_phosphate_like_1"/>
    <property type="match status" value="1"/>
</dbReference>
<dbReference type="SUPFAM" id="SSF103088">
    <property type="entry name" value="OmpA-like"/>
    <property type="match status" value="1"/>
</dbReference>
<dbReference type="Pfam" id="PF12849">
    <property type="entry name" value="PBP_like_2"/>
    <property type="match status" value="1"/>
</dbReference>
<dbReference type="AlphaFoldDB" id="A0A6B3NSD8"/>
<dbReference type="Gene3D" id="3.30.1330.60">
    <property type="entry name" value="OmpA-like domain"/>
    <property type="match status" value="1"/>
</dbReference>
<dbReference type="SUPFAM" id="SSF53850">
    <property type="entry name" value="Periplasmic binding protein-like II"/>
    <property type="match status" value="1"/>
</dbReference>
<dbReference type="PANTHER" id="PTHR30570">
    <property type="entry name" value="PERIPLASMIC PHOSPHATE BINDING COMPONENT OF PHOSPHATE ABC TRANSPORTER"/>
    <property type="match status" value="1"/>
</dbReference>
<evidence type="ECO:0000256" key="1">
    <source>
        <dbReference type="ARBA" id="ARBA00022729"/>
    </source>
</evidence>